<dbReference type="AlphaFoldDB" id="A0A8H5HMD4"/>
<keyword evidence="2" id="KW-1185">Reference proteome</keyword>
<protein>
    <submittedName>
        <fullName evidence="1">Uncharacterized protein</fullName>
    </submittedName>
</protein>
<evidence type="ECO:0000313" key="1">
    <source>
        <dbReference type="EMBL" id="KAF5386131.1"/>
    </source>
</evidence>
<proteinExistence type="predicted"/>
<dbReference type="Proteomes" id="UP000565441">
    <property type="component" value="Unassembled WGS sequence"/>
</dbReference>
<evidence type="ECO:0000313" key="2">
    <source>
        <dbReference type="Proteomes" id="UP000565441"/>
    </source>
</evidence>
<organism evidence="1 2">
    <name type="scientific">Tricholomella constricta</name>
    <dbReference type="NCBI Taxonomy" id="117010"/>
    <lineage>
        <taxon>Eukaryota</taxon>
        <taxon>Fungi</taxon>
        <taxon>Dikarya</taxon>
        <taxon>Basidiomycota</taxon>
        <taxon>Agaricomycotina</taxon>
        <taxon>Agaricomycetes</taxon>
        <taxon>Agaricomycetidae</taxon>
        <taxon>Agaricales</taxon>
        <taxon>Tricholomatineae</taxon>
        <taxon>Lyophyllaceae</taxon>
        <taxon>Tricholomella</taxon>
    </lineage>
</organism>
<name>A0A8H5HMD4_9AGAR</name>
<dbReference type="OrthoDB" id="2964865at2759"/>
<sequence>MWGTRSRLSEGALHFRALSPLALPSPPSIMNPSRSYQLPELVLLNSRELRALVDKQPDRWPKDVRLNSKTVKRTFRKALLDPRNGFTTDEPLAMDDFAGGADLDGALDSASASLTASSTLPDNILALHPGSTTGFSSMRPCLDGPHRRSLHLYVEDNRTRSKSSVTIGALVSDRIACASGEWRVEASHVLEELQKTTAQISGRGLVKVGVPDVTSPDFTTYFVQSTVKKLMTAPTNPTHLVVPASNWACLTLRVEHVTGISALKLACEDLPSDDEESPASRVQFPKGFRPLEAARSRARIHQCLSTLVRLRPEYQSFIETRHAVLQNSDILSIWRFISAFKEEYYGKDISEISDNADPGARVTKASIRIALGLGETCFKEAEEGARLVGSYGTGGIYEAAEVVEELEAKRDPPGGKGRLLRFLHAWEAAHPTPLAAN</sequence>
<comment type="caution">
    <text evidence="1">The sequence shown here is derived from an EMBL/GenBank/DDBJ whole genome shotgun (WGS) entry which is preliminary data.</text>
</comment>
<reference evidence="1 2" key="1">
    <citation type="journal article" date="2020" name="ISME J.">
        <title>Uncovering the hidden diversity of litter-decomposition mechanisms in mushroom-forming fungi.</title>
        <authorList>
            <person name="Floudas D."/>
            <person name="Bentzer J."/>
            <person name="Ahren D."/>
            <person name="Johansson T."/>
            <person name="Persson P."/>
            <person name="Tunlid A."/>
        </authorList>
    </citation>
    <scope>NUCLEOTIDE SEQUENCE [LARGE SCALE GENOMIC DNA]</scope>
    <source>
        <strain evidence="1 2">CBS 661.87</strain>
    </source>
</reference>
<dbReference type="EMBL" id="JAACJP010000003">
    <property type="protein sequence ID" value="KAF5386131.1"/>
    <property type="molecule type" value="Genomic_DNA"/>
</dbReference>
<accession>A0A8H5HMD4</accession>
<gene>
    <name evidence="1" type="ORF">D9615_002502</name>
</gene>